<feature type="compositionally biased region" description="Basic and acidic residues" evidence="1">
    <location>
        <begin position="33"/>
        <end position="53"/>
    </location>
</feature>
<name>A0A834MX49_VESGE</name>
<evidence type="ECO:0000256" key="1">
    <source>
        <dbReference type="SAM" id="MobiDB-lite"/>
    </source>
</evidence>
<protein>
    <submittedName>
        <fullName evidence="2">Uncharacterized protein</fullName>
    </submittedName>
</protein>
<sequence length="194" mass="21286">MLGAKPRRTVKFCTFHGVVTSFYKRGYLPRQSDSRKKLSELVVRSDTKRRGSSDEDDNDDGGGGHGDGDGEGDGVSVGVGDSRVRKSRCYGTSIPGPPPHSNAKSPSSHMARLTAPGQRLTTILRKEFNNYTRSIYQKHHDSASPEKLDLRDSSYDNDCGIRADDSGMVPPVGVALFKIESDQFEDIGLTLFYI</sequence>
<evidence type="ECO:0000313" key="2">
    <source>
        <dbReference type="EMBL" id="KAF7386343.1"/>
    </source>
</evidence>
<accession>A0A834MX49</accession>
<organism evidence="2 3">
    <name type="scientific">Vespula germanica</name>
    <name type="common">German yellow jacket</name>
    <name type="synonym">Paravespula germanica</name>
    <dbReference type="NCBI Taxonomy" id="30212"/>
    <lineage>
        <taxon>Eukaryota</taxon>
        <taxon>Metazoa</taxon>
        <taxon>Ecdysozoa</taxon>
        <taxon>Arthropoda</taxon>
        <taxon>Hexapoda</taxon>
        <taxon>Insecta</taxon>
        <taxon>Pterygota</taxon>
        <taxon>Neoptera</taxon>
        <taxon>Endopterygota</taxon>
        <taxon>Hymenoptera</taxon>
        <taxon>Apocrita</taxon>
        <taxon>Aculeata</taxon>
        <taxon>Vespoidea</taxon>
        <taxon>Vespidae</taxon>
        <taxon>Vespinae</taxon>
        <taxon>Vespula</taxon>
    </lineage>
</organism>
<comment type="caution">
    <text evidence="2">The sequence shown here is derived from an EMBL/GenBank/DDBJ whole genome shotgun (WGS) entry which is preliminary data.</text>
</comment>
<dbReference type="Proteomes" id="UP000617340">
    <property type="component" value="Unassembled WGS sequence"/>
</dbReference>
<reference evidence="2" key="1">
    <citation type="journal article" date="2020" name="G3 (Bethesda)">
        <title>High-Quality Assemblies for Three Invasive Social Wasps from the &lt;i&gt;Vespula&lt;/i&gt; Genus.</title>
        <authorList>
            <person name="Harrop T.W.R."/>
            <person name="Guhlin J."/>
            <person name="McLaughlin G.M."/>
            <person name="Permina E."/>
            <person name="Stockwell P."/>
            <person name="Gilligan J."/>
            <person name="Le Lec M.F."/>
            <person name="Gruber M.A.M."/>
            <person name="Quinn O."/>
            <person name="Lovegrove M."/>
            <person name="Duncan E.J."/>
            <person name="Remnant E.J."/>
            <person name="Van Eeckhoven J."/>
            <person name="Graham B."/>
            <person name="Knapp R.A."/>
            <person name="Langford K.W."/>
            <person name="Kronenberg Z."/>
            <person name="Press M.O."/>
            <person name="Eacker S.M."/>
            <person name="Wilson-Rankin E.E."/>
            <person name="Purcell J."/>
            <person name="Lester P.J."/>
            <person name="Dearden P.K."/>
        </authorList>
    </citation>
    <scope>NUCLEOTIDE SEQUENCE</scope>
    <source>
        <strain evidence="2">Linc-1</strain>
    </source>
</reference>
<keyword evidence="3" id="KW-1185">Reference proteome</keyword>
<gene>
    <name evidence="2" type="ORF">HZH68_013475</name>
</gene>
<dbReference type="EMBL" id="JACSDZ010000015">
    <property type="protein sequence ID" value="KAF7386343.1"/>
    <property type="molecule type" value="Genomic_DNA"/>
</dbReference>
<dbReference type="AlphaFoldDB" id="A0A834MX49"/>
<proteinExistence type="predicted"/>
<evidence type="ECO:0000313" key="3">
    <source>
        <dbReference type="Proteomes" id="UP000617340"/>
    </source>
</evidence>
<feature type="region of interest" description="Disordered" evidence="1">
    <location>
        <begin position="33"/>
        <end position="111"/>
    </location>
</feature>